<evidence type="ECO:0000313" key="1">
    <source>
        <dbReference type="EMBL" id="KAJ8059278.1"/>
    </source>
</evidence>
<accession>A0A9X0AEA4</accession>
<evidence type="ECO:0000313" key="2">
    <source>
        <dbReference type="Proteomes" id="UP001152300"/>
    </source>
</evidence>
<dbReference type="AlphaFoldDB" id="A0A9X0AEA4"/>
<protein>
    <submittedName>
        <fullName evidence="1">Uncharacterized protein</fullName>
    </submittedName>
</protein>
<reference evidence="1" key="1">
    <citation type="submission" date="2022-11" db="EMBL/GenBank/DDBJ databases">
        <title>Genome Resource of Sclerotinia nivalis Strain SnTB1, a Plant Pathogen Isolated from American Ginseng.</title>
        <authorList>
            <person name="Fan S."/>
        </authorList>
    </citation>
    <scope>NUCLEOTIDE SEQUENCE</scope>
    <source>
        <strain evidence="1">SnTB1</strain>
    </source>
</reference>
<dbReference type="Proteomes" id="UP001152300">
    <property type="component" value="Unassembled WGS sequence"/>
</dbReference>
<gene>
    <name evidence="1" type="ORF">OCU04_012243</name>
</gene>
<keyword evidence="2" id="KW-1185">Reference proteome</keyword>
<proteinExistence type="predicted"/>
<sequence length="229" mass="25976">MLDSKNSSVGSDMQPNLKFSNSDQSIYSISGIEIYNSIKFSFLIFLKGALSIPGFWFSVSLDPRFLDPHFSIQISPRFTFFLQLSFLDFPLLDLDSVSQSRFPFPFAYPRSHSSFPPNYLNSNPLVGPKLRYTTKLTKLQFFQSNQLDASLPHPNRVVHNSMGYYFPGTCYLITISLISFPFPYPHSRFSIPVSLSPFPGEMPTPEESAREIQIYNQTPPSPLSVNSTN</sequence>
<organism evidence="1 2">
    <name type="scientific">Sclerotinia nivalis</name>
    <dbReference type="NCBI Taxonomy" id="352851"/>
    <lineage>
        <taxon>Eukaryota</taxon>
        <taxon>Fungi</taxon>
        <taxon>Dikarya</taxon>
        <taxon>Ascomycota</taxon>
        <taxon>Pezizomycotina</taxon>
        <taxon>Leotiomycetes</taxon>
        <taxon>Helotiales</taxon>
        <taxon>Sclerotiniaceae</taxon>
        <taxon>Sclerotinia</taxon>
    </lineage>
</organism>
<dbReference type="EMBL" id="JAPEIS010000015">
    <property type="protein sequence ID" value="KAJ8059278.1"/>
    <property type="molecule type" value="Genomic_DNA"/>
</dbReference>
<comment type="caution">
    <text evidence="1">The sequence shown here is derived from an EMBL/GenBank/DDBJ whole genome shotgun (WGS) entry which is preliminary data.</text>
</comment>
<name>A0A9X0AEA4_9HELO</name>